<keyword evidence="3" id="KW-1185">Reference proteome</keyword>
<protein>
    <submittedName>
        <fullName evidence="2">Uroporphyrinogen decarboxylase</fullName>
        <ecNumber evidence="2">4.1.1.37</ecNumber>
    </submittedName>
</protein>
<dbReference type="GO" id="GO:0006779">
    <property type="term" value="P:porphyrin-containing compound biosynthetic process"/>
    <property type="evidence" value="ECO:0007669"/>
    <property type="project" value="InterPro"/>
</dbReference>
<name>A0A285PVA1_9FIRM</name>
<gene>
    <name evidence="2" type="ORF">EHLA_1216</name>
</gene>
<dbReference type="InterPro" id="IPR038071">
    <property type="entry name" value="UROD/MetE-like_sf"/>
</dbReference>
<dbReference type="PANTHER" id="PTHR47099">
    <property type="entry name" value="METHYLCOBAMIDE:COM METHYLTRANSFERASE MTBA"/>
    <property type="match status" value="1"/>
</dbReference>
<dbReference type="SUPFAM" id="SSF51726">
    <property type="entry name" value="UROD/MetE-like"/>
    <property type="match status" value="1"/>
</dbReference>
<dbReference type="InterPro" id="IPR052024">
    <property type="entry name" value="Methanogen_methyltrans"/>
</dbReference>
<dbReference type="RefSeq" id="WP_096239760.1">
    <property type="nucleotide sequence ID" value="NZ_LT907978.1"/>
</dbReference>
<dbReference type="AlphaFoldDB" id="A0A285PVA1"/>
<dbReference type="Pfam" id="PF01208">
    <property type="entry name" value="URO-D"/>
    <property type="match status" value="1"/>
</dbReference>
<dbReference type="Proteomes" id="UP000217549">
    <property type="component" value="Chromosome I"/>
</dbReference>
<keyword evidence="2" id="KW-0456">Lyase</keyword>
<proteinExistence type="predicted"/>
<evidence type="ECO:0000259" key="1">
    <source>
        <dbReference type="Pfam" id="PF01208"/>
    </source>
</evidence>
<sequence length="276" mass="31279">MEQTWKCSGNDLRKMPLQIWEEDLSILSKPEAMKRVLLTWKQIENRKEIVVPLVQNIEGAVLGAGIIKRKNFWTTGEYPFSSLEEIKPKQLTLMKNPHIKAVIEVIKQLKNETVILEAEAPFSIVSALINPMELYASMQTKTEHLNRILEKIAFEEAKYLEAAINAGCHIISLAEPVGTADMVGEKYFRECSGRAAVLLLKESERFLQNSVVHLCGKLSNSMLALQMAKEEEYLVTGEEYLESLTEAAHNPSIHFVGQHCIHQKKNSTKKIHILTI</sequence>
<dbReference type="EC" id="4.1.1.37" evidence="2"/>
<organism evidence="2 3">
    <name type="scientific">Anaerobutyricum hallii</name>
    <dbReference type="NCBI Taxonomy" id="39488"/>
    <lineage>
        <taxon>Bacteria</taxon>
        <taxon>Bacillati</taxon>
        <taxon>Bacillota</taxon>
        <taxon>Clostridia</taxon>
        <taxon>Lachnospirales</taxon>
        <taxon>Lachnospiraceae</taxon>
        <taxon>Anaerobutyricum</taxon>
    </lineage>
</organism>
<dbReference type="GO" id="GO:0004853">
    <property type="term" value="F:uroporphyrinogen decarboxylase activity"/>
    <property type="evidence" value="ECO:0007669"/>
    <property type="project" value="UniProtKB-EC"/>
</dbReference>
<dbReference type="PANTHER" id="PTHR47099:SF1">
    <property type="entry name" value="METHYLCOBAMIDE:COM METHYLTRANSFERASE MTBA"/>
    <property type="match status" value="1"/>
</dbReference>
<feature type="domain" description="Uroporphyrinogen decarboxylase (URO-D)" evidence="1">
    <location>
        <begin position="90"/>
        <end position="248"/>
    </location>
</feature>
<dbReference type="EMBL" id="LT907978">
    <property type="protein sequence ID" value="SOB71935.1"/>
    <property type="molecule type" value="Genomic_DNA"/>
</dbReference>
<dbReference type="Gene3D" id="3.20.20.210">
    <property type="match status" value="1"/>
</dbReference>
<evidence type="ECO:0000313" key="2">
    <source>
        <dbReference type="EMBL" id="SOB71935.1"/>
    </source>
</evidence>
<dbReference type="KEGG" id="ehl:EHLA_1216"/>
<accession>A0A285PVA1</accession>
<evidence type="ECO:0000313" key="3">
    <source>
        <dbReference type="Proteomes" id="UP000217549"/>
    </source>
</evidence>
<reference evidence="3" key="1">
    <citation type="submission" date="2017-09" db="EMBL/GenBank/DDBJ databases">
        <authorList>
            <person name="Shetty A S."/>
        </authorList>
    </citation>
    <scope>NUCLEOTIDE SEQUENCE [LARGE SCALE GENOMIC DNA]</scope>
</reference>
<dbReference type="InterPro" id="IPR000257">
    <property type="entry name" value="Uroporphyrinogen_deCOase"/>
</dbReference>